<evidence type="ECO:0000313" key="14">
    <source>
        <dbReference type="Proteomes" id="UP000054350"/>
    </source>
</evidence>
<dbReference type="GO" id="GO:0051731">
    <property type="term" value="F:polynucleotide 5'-hydroxyl-kinase activity"/>
    <property type="evidence" value="ECO:0007669"/>
    <property type="project" value="InterPro"/>
</dbReference>
<dbReference type="AlphaFoldDB" id="A0A0L0SDJ8"/>
<dbReference type="EMBL" id="GG745336">
    <property type="protein sequence ID" value="KNE60455.1"/>
    <property type="molecule type" value="Genomic_DNA"/>
</dbReference>
<dbReference type="OrthoDB" id="2405412at2759"/>
<keyword evidence="7" id="KW-0547">Nucleotide-binding</keyword>
<sequence>MAAHPAWLSLHPCFGPSAYSLPVIQAIDYTIPDPADLRAPFSSLRVQNVPLKSSKLGKKVQRLAKKLAGKGAYDAILAVVDFSWAGLDAVHPIAAEFQVFEPRDKDKRAALAGAPQVTAHPLVPVPRVFPILHPSPQAMTVFAPASWQSAFQALFLAFSAFKQVDVSNLAFYPTAMAIGAKGHGKSTLNRMLVNVLLSTFSQVAFLDMDPGQAEFTEPGVLGLTVVDFPVLGPGYLYRPARPLLAEQFLGAVTPQACPDIYLQHVRTLVAAYRAYAADAWAKDRRVVPLVVNTLGWVRGFGFELLKEAMAEVAPTHVLHLVGAADRDQIPVHELLEPWLSAAAAVVTAASANVINGDAVVPSPAPIEDGGDEDAMVIVDEDDNGDANEDSALSPPPAAAVAPFVPQVIDVASITMSLRPRLNASDLRIFAQSVALCSRTASLDVPRRAWLDPTPLTSPKYPTYAIPLSKLVVATPYHEIATPDLLYALNGSLVGLGVVTDPAIASPSRAGFQHVPFMPDHHYVGFGIVRAIGGGNGAERDVYVLTSVDAARLDHVDLLIRGDMDVSNWLVTWGLPFVSATKSPGPYLTYAQGEGVGAVATRLRRGMARKVHA</sequence>
<feature type="domain" description="NOL9 C-terminal" evidence="12">
    <location>
        <begin position="461"/>
        <end position="564"/>
    </location>
</feature>
<evidence type="ECO:0000256" key="9">
    <source>
        <dbReference type="ARBA" id="ARBA00022840"/>
    </source>
</evidence>
<proteinExistence type="inferred from homology"/>
<evidence type="ECO:0000259" key="11">
    <source>
        <dbReference type="Pfam" id="PF16575"/>
    </source>
</evidence>
<evidence type="ECO:0000256" key="2">
    <source>
        <dbReference type="ARBA" id="ARBA00011003"/>
    </source>
</evidence>
<dbReference type="InterPro" id="IPR045116">
    <property type="entry name" value="Clp1/Grc3"/>
</dbReference>
<evidence type="ECO:0000256" key="6">
    <source>
        <dbReference type="ARBA" id="ARBA00022679"/>
    </source>
</evidence>
<dbReference type="GO" id="GO:0005730">
    <property type="term" value="C:nucleolus"/>
    <property type="evidence" value="ECO:0007669"/>
    <property type="project" value="UniProtKB-SubCell"/>
</dbReference>
<accession>A0A0L0SDJ8</accession>
<evidence type="ECO:0000256" key="3">
    <source>
        <dbReference type="ARBA" id="ARBA00018706"/>
    </source>
</evidence>
<dbReference type="GO" id="GO:0005524">
    <property type="term" value="F:ATP binding"/>
    <property type="evidence" value="ECO:0007669"/>
    <property type="project" value="UniProtKB-KW"/>
</dbReference>
<dbReference type="GO" id="GO:0000448">
    <property type="term" value="P:cleavage in ITS2 between 5.8S rRNA and LSU-rRNA of tricistronic rRNA transcript (SSU-rRNA, 5.8S rRNA, LSU-rRNA)"/>
    <property type="evidence" value="ECO:0007669"/>
    <property type="project" value="TreeGrafter"/>
</dbReference>
<evidence type="ECO:0000256" key="1">
    <source>
        <dbReference type="ARBA" id="ARBA00004604"/>
    </source>
</evidence>
<dbReference type="Proteomes" id="UP000054350">
    <property type="component" value="Unassembled WGS sequence"/>
</dbReference>
<protein>
    <recommendedName>
        <fullName evidence="4">Polynucleotide 5'-hydroxyl-kinase GRC3</fullName>
    </recommendedName>
    <alternativeName>
        <fullName evidence="3">Polynucleotide 5'-hydroxyl-kinase grc3</fullName>
    </alternativeName>
</protein>
<reference evidence="13 14" key="1">
    <citation type="submission" date="2009-11" db="EMBL/GenBank/DDBJ databases">
        <title>Annotation of Allomyces macrogynus ATCC 38327.</title>
        <authorList>
            <consortium name="The Broad Institute Genome Sequencing Platform"/>
            <person name="Russ C."/>
            <person name="Cuomo C."/>
            <person name="Burger G."/>
            <person name="Gray M.W."/>
            <person name="Holland P.W.H."/>
            <person name="King N."/>
            <person name="Lang F.B.F."/>
            <person name="Roger A.J."/>
            <person name="Ruiz-Trillo I."/>
            <person name="Young S.K."/>
            <person name="Zeng Q."/>
            <person name="Gargeya S."/>
            <person name="Fitzgerald M."/>
            <person name="Haas B."/>
            <person name="Abouelleil A."/>
            <person name="Alvarado L."/>
            <person name="Arachchi H.M."/>
            <person name="Berlin A."/>
            <person name="Chapman S.B."/>
            <person name="Gearin G."/>
            <person name="Goldberg J."/>
            <person name="Griggs A."/>
            <person name="Gujja S."/>
            <person name="Hansen M."/>
            <person name="Heiman D."/>
            <person name="Howarth C."/>
            <person name="Larimer J."/>
            <person name="Lui A."/>
            <person name="MacDonald P.J.P."/>
            <person name="McCowen C."/>
            <person name="Montmayeur A."/>
            <person name="Murphy C."/>
            <person name="Neiman D."/>
            <person name="Pearson M."/>
            <person name="Priest M."/>
            <person name="Roberts A."/>
            <person name="Saif S."/>
            <person name="Shea T."/>
            <person name="Sisk P."/>
            <person name="Stolte C."/>
            <person name="Sykes S."/>
            <person name="Wortman J."/>
            <person name="Nusbaum C."/>
            <person name="Birren B."/>
        </authorList>
    </citation>
    <scope>NUCLEOTIDE SEQUENCE [LARGE SCALE GENOMIC DNA]</scope>
    <source>
        <strain evidence="13 14">ATCC 38327</strain>
    </source>
</reference>
<dbReference type="InterPro" id="IPR057570">
    <property type="entry name" value="NOL9_C"/>
</dbReference>
<comment type="similarity">
    <text evidence="2">Belongs to the Clp1 family. NOL9/GRC3 subfamily.</text>
</comment>
<dbReference type="InterPro" id="IPR027417">
    <property type="entry name" value="P-loop_NTPase"/>
</dbReference>
<dbReference type="STRING" id="578462.A0A0L0SDJ8"/>
<dbReference type="Gene3D" id="3.40.50.300">
    <property type="entry name" value="P-loop containing nucleotide triphosphate hydrolases"/>
    <property type="match status" value="1"/>
</dbReference>
<dbReference type="Pfam" id="PF25467">
    <property type="entry name" value="NOL9_C"/>
    <property type="match status" value="1"/>
</dbReference>
<dbReference type="VEuPathDB" id="FungiDB:AMAG_05842"/>
<comment type="subcellular location">
    <subcellularLocation>
        <location evidence="1">Nucleus</location>
        <location evidence="1">Nucleolus</location>
    </subcellularLocation>
</comment>
<feature type="domain" description="Clp1 P-loop" evidence="11">
    <location>
        <begin position="179"/>
        <end position="320"/>
    </location>
</feature>
<keyword evidence="5" id="KW-0698">rRNA processing</keyword>
<name>A0A0L0SDJ8_ALLM3</name>
<keyword evidence="10" id="KW-0539">Nucleus</keyword>
<keyword evidence="9" id="KW-0067">ATP-binding</keyword>
<keyword evidence="6" id="KW-0808">Transferase</keyword>
<evidence type="ECO:0000256" key="10">
    <source>
        <dbReference type="ARBA" id="ARBA00023242"/>
    </source>
</evidence>
<gene>
    <name evidence="13" type="ORF">AMAG_05842</name>
</gene>
<dbReference type="InterPro" id="IPR032319">
    <property type="entry name" value="CLP1_P"/>
</dbReference>
<dbReference type="PANTHER" id="PTHR12755:SF3">
    <property type="entry name" value="POLYNUCLEOTIDE 5'-HYDROXYL-KINASE NOL9"/>
    <property type="match status" value="1"/>
</dbReference>
<reference evidence="14" key="2">
    <citation type="submission" date="2009-11" db="EMBL/GenBank/DDBJ databases">
        <title>The Genome Sequence of Allomyces macrogynus strain ATCC 38327.</title>
        <authorList>
            <consortium name="The Broad Institute Genome Sequencing Platform"/>
            <person name="Russ C."/>
            <person name="Cuomo C."/>
            <person name="Shea T."/>
            <person name="Young S.K."/>
            <person name="Zeng Q."/>
            <person name="Koehrsen M."/>
            <person name="Haas B."/>
            <person name="Borodovsky M."/>
            <person name="Guigo R."/>
            <person name="Alvarado L."/>
            <person name="Berlin A."/>
            <person name="Borenstein D."/>
            <person name="Chen Z."/>
            <person name="Engels R."/>
            <person name="Freedman E."/>
            <person name="Gellesch M."/>
            <person name="Goldberg J."/>
            <person name="Griggs A."/>
            <person name="Gujja S."/>
            <person name="Heiman D."/>
            <person name="Hepburn T."/>
            <person name="Howarth C."/>
            <person name="Jen D."/>
            <person name="Larson L."/>
            <person name="Lewis B."/>
            <person name="Mehta T."/>
            <person name="Park D."/>
            <person name="Pearson M."/>
            <person name="Roberts A."/>
            <person name="Saif S."/>
            <person name="Shenoy N."/>
            <person name="Sisk P."/>
            <person name="Stolte C."/>
            <person name="Sykes S."/>
            <person name="Walk T."/>
            <person name="White J."/>
            <person name="Yandava C."/>
            <person name="Burger G."/>
            <person name="Gray M.W."/>
            <person name="Holland P.W.H."/>
            <person name="King N."/>
            <person name="Lang F.B.F."/>
            <person name="Roger A.J."/>
            <person name="Ruiz-Trillo I."/>
            <person name="Lander E."/>
            <person name="Nusbaum C."/>
        </authorList>
    </citation>
    <scope>NUCLEOTIDE SEQUENCE [LARGE SCALE GENOMIC DNA]</scope>
    <source>
        <strain evidence="14">ATCC 38327</strain>
    </source>
</reference>
<organism evidence="13 14">
    <name type="scientific">Allomyces macrogynus (strain ATCC 38327)</name>
    <name type="common">Allomyces javanicus var. macrogynus</name>
    <dbReference type="NCBI Taxonomy" id="578462"/>
    <lineage>
        <taxon>Eukaryota</taxon>
        <taxon>Fungi</taxon>
        <taxon>Fungi incertae sedis</taxon>
        <taxon>Blastocladiomycota</taxon>
        <taxon>Blastocladiomycetes</taxon>
        <taxon>Blastocladiales</taxon>
        <taxon>Blastocladiaceae</taxon>
        <taxon>Allomyces</taxon>
    </lineage>
</organism>
<keyword evidence="14" id="KW-1185">Reference proteome</keyword>
<evidence type="ECO:0000256" key="8">
    <source>
        <dbReference type="ARBA" id="ARBA00022777"/>
    </source>
</evidence>
<dbReference type="PANTHER" id="PTHR12755">
    <property type="entry name" value="CLEAVAGE/POLYADENYLATION FACTOR IA SUBUNIT CLP1P"/>
    <property type="match status" value="1"/>
</dbReference>
<evidence type="ECO:0000256" key="5">
    <source>
        <dbReference type="ARBA" id="ARBA00022552"/>
    </source>
</evidence>
<evidence type="ECO:0000256" key="7">
    <source>
        <dbReference type="ARBA" id="ARBA00022741"/>
    </source>
</evidence>
<evidence type="ECO:0000256" key="4">
    <source>
        <dbReference type="ARBA" id="ARBA00019824"/>
    </source>
</evidence>
<evidence type="ECO:0000313" key="13">
    <source>
        <dbReference type="EMBL" id="KNE60455.1"/>
    </source>
</evidence>
<dbReference type="eggNOG" id="KOG2750">
    <property type="taxonomic scope" value="Eukaryota"/>
</dbReference>
<dbReference type="Pfam" id="PF16575">
    <property type="entry name" value="CLP1_P"/>
    <property type="match status" value="1"/>
</dbReference>
<evidence type="ECO:0000259" key="12">
    <source>
        <dbReference type="Pfam" id="PF25467"/>
    </source>
</evidence>
<keyword evidence="8" id="KW-0418">Kinase</keyword>